<dbReference type="PROSITE" id="PS51352">
    <property type="entry name" value="THIOREDOXIN_2"/>
    <property type="match status" value="1"/>
</dbReference>
<dbReference type="SUPFAM" id="SSF52833">
    <property type="entry name" value="Thioredoxin-like"/>
    <property type="match status" value="1"/>
</dbReference>
<name>A0A9E4K8H6_9GAMM</name>
<dbReference type="InterPro" id="IPR036249">
    <property type="entry name" value="Thioredoxin-like_sf"/>
</dbReference>
<dbReference type="Pfam" id="PF00085">
    <property type="entry name" value="Thioredoxin"/>
    <property type="match status" value="1"/>
</dbReference>
<gene>
    <name evidence="2" type="ORF">JAZ04_20310</name>
</gene>
<evidence type="ECO:0000313" key="3">
    <source>
        <dbReference type="Proteomes" id="UP000886687"/>
    </source>
</evidence>
<dbReference type="Gene3D" id="3.40.30.10">
    <property type="entry name" value="Glutaredoxin"/>
    <property type="match status" value="1"/>
</dbReference>
<evidence type="ECO:0000259" key="1">
    <source>
        <dbReference type="PROSITE" id="PS51352"/>
    </source>
</evidence>
<dbReference type="GO" id="GO:0015035">
    <property type="term" value="F:protein-disulfide reductase activity"/>
    <property type="evidence" value="ECO:0007669"/>
    <property type="project" value="TreeGrafter"/>
</dbReference>
<dbReference type="InterPro" id="IPR013766">
    <property type="entry name" value="Thioredoxin_domain"/>
</dbReference>
<dbReference type="GO" id="GO:0005737">
    <property type="term" value="C:cytoplasm"/>
    <property type="evidence" value="ECO:0007669"/>
    <property type="project" value="TreeGrafter"/>
</dbReference>
<dbReference type="CDD" id="cd02947">
    <property type="entry name" value="TRX_family"/>
    <property type="match status" value="1"/>
</dbReference>
<reference evidence="2" key="1">
    <citation type="journal article" date="2021" name="Proc. Natl. Acad. Sci. U.S.A.">
        <title>Global biogeography of chemosynthetic symbionts reveals both localized and globally distributed symbiont groups. .</title>
        <authorList>
            <person name="Osvatic J.T."/>
            <person name="Wilkins L.G.E."/>
            <person name="Leibrecht L."/>
            <person name="Leray M."/>
            <person name="Zauner S."/>
            <person name="Polzin J."/>
            <person name="Camacho Y."/>
            <person name="Gros O."/>
            <person name="van Gils J.A."/>
            <person name="Eisen J.A."/>
            <person name="Petersen J.M."/>
            <person name="Yuen B."/>
        </authorList>
    </citation>
    <scope>NUCLEOTIDE SEQUENCE</scope>
    <source>
        <strain evidence="2">MAGL173</strain>
    </source>
</reference>
<dbReference type="Proteomes" id="UP000886687">
    <property type="component" value="Unassembled WGS sequence"/>
</dbReference>
<evidence type="ECO:0000313" key="2">
    <source>
        <dbReference type="EMBL" id="MCG7941182.1"/>
    </source>
</evidence>
<organism evidence="2 3">
    <name type="scientific">Candidatus Thiodiazotropha lotti</name>
    <dbReference type="NCBI Taxonomy" id="2792787"/>
    <lineage>
        <taxon>Bacteria</taxon>
        <taxon>Pseudomonadati</taxon>
        <taxon>Pseudomonadota</taxon>
        <taxon>Gammaproteobacteria</taxon>
        <taxon>Chromatiales</taxon>
        <taxon>Sedimenticolaceae</taxon>
        <taxon>Candidatus Thiodiazotropha</taxon>
    </lineage>
</organism>
<protein>
    <submittedName>
        <fullName evidence="2">Thioredoxin family protein</fullName>
    </submittedName>
</protein>
<feature type="domain" description="Thioredoxin" evidence="1">
    <location>
        <begin position="23"/>
        <end position="126"/>
    </location>
</feature>
<sequence length="126" mass="14071">MSWVMIILLLIASYLILVPLLTYLSAKRQIGVKVTSENGEAESRLIYFYTESCPPCKQMTPIIDDLSTQHENISKINVSNDPEAARAYKIRATPTLVLVKDGVIDDILLGAKKTAQIETLLNKIKH</sequence>
<dbReference type="PANTHER" id="PTHR45663:SF11">
    <property type="entry name" value="GEO12009P1"/>
    <property type="match status" value="1"/>
</dbReference>
<dbReference type="AlphaFoldDB" id="A0A9E4K8H6"/>
<accession>A0A9E4K8H6</accession>
<proteinExistence type="predicted"/>
<dbReference type="PANTHER" id="PTHR45663">
    <property type="entry name" value="GEO12009P1"/>
    <property type="match status" value="1"/>
</dbReference>
<comment type="caution">
    <text evidence="2">The sequence shown here is derived from an EMBL/GenBank/DDBJ whole genome shotgun (WGS) entry which is preliminary data.</text>
</comment>
<dbReference type="EMBL" id="JAEPDI010000024">
    <property type="protein sequence ID" value="MCG7941182.1"/>
    <property type="molecule type" value="Genomic_DNA"/>
</dbReference>